<proteinExistence type="predicted"/>
<dbReference type="Proteomes" id="UP000183417">
    <property type="component" value="Unassembled WGS sequence"/>
</dbReference>
<dbReference type="RefSeq" id="WP_016445832.1">
    <property type="nucleotide sequence ID" value="NZ_CP141274.1"/>
</dbReference>
<accession>A0A1H3SH02</accession>
<organism evidence="2 3">
    <name type="scientific">Delftia lacustris</name>
    <dbReference type="NCBI Taxonomy" id="558537"/>
    <lineage>
        <taxon>Bacteria</taxon>
        <taxon>Pseudomonadati</taxon>
        <taxon>Pseudomonadota</taxon>
        <taxon>Betaproteobacteria</taxon>
        <taxon>Burkholderiales</taxon>
        <taxon>Comamonadaceae</taxon>
        <taxon>Delftia</taxon>
    </lineage>
</organism>
<feature type="signal peptide" evidence="1">
    <location>
        <begin position="1"/>
        <end position="29"/>
    </location>
</feature>
<sequence>MNFKSTSLRLVATSTVFAASLLVAPVAFAHGDAQPQHGGIVSSASELSFELVAAADGAALYVVDHDRPFDTSGMVGKLTVLNGAEKAETVLKSAGGNKLEAQGVKLAKGAKVVAVLQTADKKTVTVRFAVK</sequence>
<protein>
    <submittedName>
        <fullName evidence="2">Uncharacterized protein</fullName>
    </submittedName>
</protein>
<dbReference type="GeneID" id="94692553"/>
<reference evidence="2 3" key="1">
    <citation type="submission" date="2016-10" db="EMBL/GenBank/DDBJ databases">
        <authorList>
            <person name="de Groot N.N."/>
        </authorList>
    </citation>
    <scope>NUCLEOTIDE SEQUENCE [LARGE SCALE GENOMIC DNA]</scope>
    <source>
        <strain evidence="2 3">LMG 24775</strain>
    </source>
</reference>
<feature type="chain" id="PRO_5010377660" evidence="1">
    <location>
        <begin position="30"/>
        <end position="131"/>
    </location>
</feature>
<evidence type="ECO:0000313" key="3">
    <source>
        <dbReference type="Proteomes" id="UP000183417"/>
    </source>
</evidence>
<name>A0A1H3SH02_9BURK</name>
<evidence type="ECO:0000313" key="2">
    <source>
        <dbReference type="EMBL" id="SDZ37017.1"/>
    </source>
</evidence>
<keyword evidence="1" id="KW-0732">Signal</keyword>
<gene>
    <name evidence="2" type="ORF">SAMN05421547_12030</name>
</gene>
<dbReference type="EMBL" id="FNPE01000020">
    <property type="protein sequence ID" value="SDZ37017.1"/>
    <property type="molecule type" value="Genomic_DNA"/>
</dbReference>
<dbReference type="AlphaFoldDB" id="A0A1H3SH02"/>
<evidence type="ECO:0000256" key="1">
    <source>
        <dbReference type="SAM" id="SignalP"/>
    </source>
</evidence>